<keyword evidence="3" id="KW-0057">Aromatic amino acid biosynthesis</keyword>
<sequence length="267" mass="27504">MTRPGPHYPDAGARIAFMIGHPVAQTALPAQINAQAAERRAGFVMVPLDLRPPALPGFLDSLRGIANCAGAVLTAPHKQAAAGLVDDRTAAADLAGAVNLVLRHRNGRLSGDNTDGAGFVAALRAARFRIEPARVLLFGCGGAGAAIAAALTQAGTGRIDLVDTDQARADDLAGRLVGCPVRAIPAPASVAAYDLVCNATAIGADGRAMVHPLTGLRTGAMVADVIGHPARTPFLQEAERRGARIQTGPEMARGQMPLILEKFGWLA</sequence>
<reference evidence="7" key="1">
    <citation type="submission" date="2018-03" db="EMBL/GenBank/DDBJ databases">
        <title>Genomic analysis of the strain SH-1 isolated from shrimp intestine.</title>
        <authorList>
            <person name="Kim Y.-S."/>
            <person name="Kim S.-E."/>
            <person name="Kim K.-H."/>
        </authorList>
    </citation>
    <scope>NUCLEOTIDE SEQUENCE [LARGE SCALE GENOMIC DNA]</scope>
    <source>
        <strain evidence="7">SH-1</strain>
    </source>
</reference>
<keyword evidence="7" id="KW-1185">Reference proteome</keyword>
<evidence type="ECO:0000256" key="1">
    <source>
        <dbReference type="ARBA" id="ARBA00004871"/>
    </source>
</evidence>
<dbReference type="PANTHER" id="PTHR21089">
    <property type="entry name" value="SHIKIMATE DEHYDROGENASE"/>
    <property type="match status" value="1"/>
</dbReference>
<dbReference type="GO" id="GO:0004764">
    <property type="term" value="F:shikimate 3-dehydrogenase (NADP+) activity"/>
    <property type="evidence" value="ECO:0007669"/>
    <property type="project" value="InterPro"/>
</dbReference>
<name>A0A2S0MT50_9RHOB</name>
<dbReference type="Gene3D" id="3.40.50.720">
    <property type="entry name" value="NAD(P)-binding Rossmann-like Domain"/>
    <property type="match status" value="1"/>
</dbReference>
<dbReference type="InterPro" id="IPR046346">
    <property type="entry name" value="Aminoacid_DH-like_N_sf"/>
</dbReference>
<dbReference type="GO" id="GO:0009423">
    <property type="term" value="P:chorismate biosynthetic process"/>
    <property type="evidence" value="ECO:0007669"/>
    <property type="project" value="TreeGrafter"/>
</dbReference>
<accession>A0A2S0MT50</accession>
<dbReference type="Pfam" id="PF00899">
    <property type="entry name" value="ThiF"/>
    <property type="match status" value="1"/>
</dbReference>
<dbReference type="AlphaFoldDB" id="A0A2S0MT50"/>
<dbReference type="GO" id="GO:0050661">
    <property type="term" value="F:NADP binding"/>
    <property type="evidence" value="ECO:0007669"/>
    <property type="project" value="TreeGrafter"/>
</dbReference>
<gene>
    <name evidence="6" type="ORF">C6Y53_16000</name>
</gene>
<proteinExistence type="predicted"/>
<evidence type="ECO:0000259" key="4">
    <source>
        <dbReference type="Pfam" id="PF00899"/>
    </source>
</evidence>
<dbReference type="InterPro" id="IPR022893">
    <property type="entry name" value="Shikimate_DH_fam"/>
</dbReference>
<evidence type="ECO:0000313" key="7">
    <source>
        <dbReference type="Proteomes" id="UP000237655"/>
    </source>
</evidence>
<dbReference type="SUPFAM" id="SSF51735">
    <property type="entry name" value="NAD(P)-binding Rossmann-fold domains"/>
    <property type="match status" value="1"/>
</dbReference>
<evidence type="ECO:0000256" key="2">
    <source>
        <dbReference type="ARBA" id="ARBA00023002"/>
    </source>
</evidence>
<evidence type="ECO:0000259" key="5">
    <source>
        <dbReference type="Pfam" id="PF08501"/>
    </source>
</evidence>
<dbReference type="InterPro" id="IPR013708">
    <property type="entry name" value="Shikimate_DH-bd_N"/>
</dbReference>
<dbReference type="InterPro" id="IPR036291">
    <property type="entry name" value="NAD(P)-bd_dom_sf"/>
</dbReference>
<keyword evidence="3" id="KW-0028">Amino-acid biosynthesis</keyword>
<dbReference type="SUPFAM" id="SSF53223">
    <property type="entry name" value="Aminoacid dehydrogenase-like, N-terminal domain"/>
    <property type="match status" value="1"/>
</dbReference>
<dbReference type="KEGG" id="thas:C6Y53_16000"/>
<protein>
    <submittedName>
        <fullName evidence="6">Shikimate dehydrogenase</fullName>
    </submittedName>
</protein>
<dbReference type="Proteomes" id="UP000237655">
    <property type="component" value="Chromosome"/>
</dbReference>
<evidence type="ECO:0000256" key="3">
    <source>
        <dbReference type="ARBA" id="ARBA00023141"/>
    </source>
</evidence>
<feature type="domain" description="THIF-type NAD/FAD binding fold" evidence="4">
    <location>
        <begin position="129"/>
        <end position="172"/>
    </location>
</feature>
<dbReference type="GO" id="GO:0019632">
    <property type="term" value="P:shikimate metabolic process"/>
    <property type="evidence" value="ECO:0007669"/>
    <property type="project" value="TreeGrafter"/>
</dbReference>
<dbReference type="RefSeq" id="WP_106473374.1">
    <property type="nucleotide sequence ID" value="NZ_CP027665.1"/>
</dbReference>
<dbReference type="GO" id="GO:0005829">
    <property type="term" value="C:cytosol"/>
    <property type="evidence" value="ECO:0007669"/>
    <property type="project" value="TreeGrafter"/>
</dbReference>
<dbReference type="GO" id="GO:0009073">
    <property type="term" value="P:aromatic amino acid family biosynthetic process"/>
    <property type="evidence" value="ECO:0007669"/>
    <property type="project" value="UniProtKB-KW"/>
</dbReference>
<organism evidence="6 7">
    <name type="scientific">Pukyongiella litopenaei</name>
    <dbReference type="NCBI Taxonomy" id="2605946"/>
    <lineage>
        <taxon>Bacteria</taxon>
        <taxon>Pseudomonadati</taxon>
        <taxon>Pseudomonadota</taxon>
        <taxon>Alphaproteobacteria</taxon>
        <taxon>Rhodobacterales</taxon>
        <taxon>Paracoccaceae</taxon>
        <taxon>Pukyongiella</taxon>
    </lineage>
</organism>
<dbReference type="InterPro" id="IPR000594">
    <property type="entry name" value="ThiF_NAD_FAD-bd"/>
</dbReference>
<keyword evidence="2" id="KW-0560">Oxidoreductase</keyword>
<dbReference type="Pfam" id="PF08501">
    <property type="entry name" value="Shikimate_dh_N"/>
    <property type="match status" value="1"/>
</dbReference>
<comment type="pathway">
    <text evidence="1">Metabolic intermediate biosynthesis; chorismate biosynthesis; chorismate from D-erythrose 4-phosphate and phosphoenolpyruvate: step 4/7.</text>
</comment>
<dbReference type="PANTHER" id="PTHR21089:SF1">
    <property type="entry name" value="BIFUNCTIONAL 3-DEHYDROQUINATE DEHYDRATASE_SHIKIMATE DEHYDROGENASE, CHLOROPLASTIC"/>
    <property type="match status" value="1"/>
</dbReference>
<dbReference type="Gene3D" id="3.40.50.10860">
    <property type="entry name" value="Leucine Dehydrogenase, chain A, domain 1"/>
    <property type="match status" value="1"/>
</dbReference>
<feature type="domain" description="Shikimate dehydrogenase substrate binding N-terminal" evidence="5">
    <location>
        <begin position="19"/>
        <end position="101"/>
    </location>
</feature>
<evidence type="ECO:0000313" key="6">
    <source>
        <dbReference type="EMBL" id="AVO39064.1"/>
    </source>
</evidence>
<dbReference type="EMBL" id="CP027665">
    <property type="protein sequence ID" value="AVO39064.1"/>
    <property type="molecule type" value="Genomic_DNA"/>
</dbReference>